<accession>A0A7W5G338</accession>
<proteinExistence type="predicted"/>
<dbReference type="AlphaFoldDB" id="A0A7W5G338"/>
<name>A0A7W5G338_9HYPH</name>
<evidence type="ECO:0000313" key="2">
    <source>
        <dbReference type="Proteomes" id="UP000518315"/>
    </source>
</evidence>
<organism evidence="1 2">
    <name type="scientific">Rhizobium pisi</name>
    <dbReference type="NCBI Taxonomy" id="574561"/>
    <lineage>
        <taxon>Bacteria</taxon>
        <taxon>Pseudomonadati</taxon>
        <taxon>Pseudomonadota</taxon>
        <taxon>Alphaproteobacteria</taxon>
        <taxon>Hyphomicrobiales</taxon>
        <taxon>Rhizobiaceae</taxon>
        <taxon>Rhizobium/Agrobacterium group</taxon>
        <taxon>Rhizobium</taxon>
    </lineage>
</organism>
<dbReference type="EMBL" id="JACHXH010000034">
    <property type="protein sequence ID" value="MBB3138572.1"/>
    <property type="molecule type" value="Genomic_DNA"/>
</dbReference>
<keyword evidence="2" id="KW-1185">Reference proteome</keyword>
<dbReference type="Proteomes" id="UP000518315">
    <property type="component" value="Unassembled WGS sequence"/>
</dbReference>
<protein>
    <submittedName>
        <fullName evidence="1">Uncharacterized protein</fullName>
    </submittedName>
</protein>
<sequence length="29" mass="2996">MGVGIIDCPLQFVLQSVAGPAVHVDTLSK</sequence>
<gene>
    <name evidence="1" type="ORF">FHS26_006350</name>
</gene>
<reference evidence="1 2" key="1">
    <citation type="submission" date="2020-08" db="EMBL/GenBank/DDBJ databases">
        <title>Genomic Encyclopedia of Type Strains, Phase III (KMG-III): the genomes of soil and plant-associated and newly described type strains.</title>
        <authorList>
            <person name="Whitman W."/>
        </authorList>
    </citation>
    <scope>NUCLEOTIDE SEQUENCE [LARGE SCALE GENOMIC DNA]</scope>
    <source>
        <strain evidence="1 2">CECT 4113</strain>
    </source>
</reference>
<comment type="caution">
    <text evidence="1">The sequence shown here is derived from an EMBL/GenBank/DDBJ whole genome shotgun (WGS) entry which is preliminary data.</text>
</comment>
<evidence type="ECO:0000313" key="1">
    <source>
        <dbReference type="EMBL" id="MBB3138572.1"/>
    </source>
</evidence>